<evidence type="ECO:0000313" key="1">
    <source>
        <dbReference type="EMBL" id="MFI2478686.1"/>
    </source>
</evidence>
<reference evidence="1 2" key="1">
    <citation type="submission" date="2024-10" db="EMBL/GenBank/DDBJ databases">
        <title>The Natural Products Discovery Center: Release of the First 8490 Sequenced Strains for Exploring Actinobacteria Biosynthetic Diversity.</title>
        <authorList>
            <person name="Kalkreuter E."/>
            <person name="Kautsar S.A."/>
            <person name="Yang D."/>
            <person name="Bader C.D."/>
            <person name="Teijaro C.N."/>
            <person name="Fluegel L."/>
            <person name="Davis C.M."/>
            <person name="Simpson J.R."/>
            <person name="Lauterbach L."/>
            <person name="Steele A.D."/>
            <person name="Gui C."/>
            <person name="Meng S."/>
            <person name="Li G."/>
            <person name="Viehrig K."/>
            <person name="Ye F."/>
            <person name="Su P."/>
            <person name="Kiefer A.F."/>
            <person name="Nichols A."/>
            <person name="Cepeda A.J."/>
            <person name="Yan W."/>
            <person name="Fan B."/>
            <person name="Jiang Y."/>
            <person name="Adhikari A."/>
            <person name="Zheng C.-J."/>
            <person name="Schuster L."/>
            <person name="Cowan T.M."/>
            <person name="Smanski M.J."/>
            <person name="Chevrette M.G."/>
            <person name="De Carvalho L.P.S."/>
            <person name="Shen B."/>
        </authorList>
    </citation>
    <scope>NUCLEOTIDE SEQUENCE [LARGE SCALE GENOMIC DNA]</scope>
    <source>
        <strain evidence="1 2">NPDC019275</strain>
    </source>
</reference>
<organism evidence="1 2">
    <name type="scientific">Nocardia xishanensis</name>
    <dbReference type="NCBI Taxonomy" id="238964"/>
    <lineage>
        <taxon>Bacteria</taxon>
        <taxon>Bacillati</taxon>
        <taxon>Actinomycetota</taxon>
        <taxon>Actinomycetes</taxon>
        <taxon>Mycobacteriales</taxon>
        <taxon>Nocardiaceae</taxon>
        <taxon>Nocardia</taxon>
    </lineage>
</organism>
<evidence type="ECO:0000313" key="2">
    <source>
        <dbReference type="Proteomes" id="UP001611415"/>
    </source>
</evidence>
<accession>A0ABW7XC18</accession>
<gene>
    <name evidence="1" type="ORF">ACH49W_35565</name>
</gene>
<proteinExistence type="predicted"/>
<dbReference type="RefSeq" id="WP_397096307.1">
    <property type="nucleotide sequence ID" value="NZ_JBIRYO010000051.1"/>
</dbReference>
<dbReference type="Proteomes" id="UP001611415">
    <property type="component" value="Unassembled WGS sequence"/>
</dbReference>
<sequence length="102" mass="11298">MADYYVTWEIDVTAEGPVAAALTAFDLYRATDSHATVFDVTEPDGPTYRIDLGDETLTPHLITPSPRPRPVTRALARLLPARTRRRAATWFTVVSSVLEQPA</sequence>
<dbReference type="EMBL" id="JBIRYO010000051">
    <property type="protein sequence ID" value="MFI2478686.1"/>
    <property type="molecule type" value="Genomic_DNA"/>
</dbReference>
<keyword evidence="2" id="KW-1185">Reference proteome</keyword>
<protein>
    <submittedName>
        <fullName evidence="1">Uncharacterized protein</fullName>
    </submittedName>
</protein>
<comment type="caution">
    <text evidence="1">The sequence shown here is derived from an EMBL/GenBank/DDBJ whole genome shotgun (WGS) entry which is preliminary data.</text>
</comment>
<name>A0ABW7XC18_9NOCA</name>